<evidence type="ECO:0000313" key="2">
    <source>
        <dbReference type="EMBL" id="EMZ19420.1"/>
    </source>
</evidence>
<evidence type="ECO:0000313" key="3">
    <source>
        <dbReference type="Proteomes" id="UP000012589"/>
    </source>
</evidence>
<dbReference type="InterPro" id="IPR040809">
    <property type="entry name" value="LPD28"/>
</dbReference>
<proteinExistence type="predicted"/>
<reference evidence="2 3" key="1">
    <citation type="journal article" date="2014" name="Genome Announc.">
        <title>Draft genome sequences of the altered schaedler flora, a defined bacterial community from gnotobiotic mice.</title>
        <authorList>
            <person name="Wannemuehler M.J."/>
            <person name="Overstreet A.M."/>
            <person name="Ward D.V."/>
            <person name="Phillips G.J."/>
        </authorList>
    </citation>
    <scope>NUCLEOTIDE SEQUENCE [LARGE SCALE GENOMIC DNA]</scope>
    <source>
        <strain evidence="2 3">ASF492</strain>
    </source>
</reference>
<comment type="caution">
    <text evidence="2">The sequence shown here is derived from an EMBL/GenBank/DDBJ whole genome shotgun (WGS) entry which is preliminary data.</text>
</comment>
<dbReference type="STRING" id="1235802.C823_05503"/>
<dbReference type="PATRIC" id="fig|1235802.3.peg.5802"/>
<dbReference type="OrthoDB" id="1768334at2"/>
<keyword evidence="3" id="KW-1185">Reference proteome</keyword>
<dbReference type="Proteomes" id="UP000012589">
    <property type="component" value="Unassembled WGS sequence"/>
</dbReference>
<dbReference type="Pfam" id="PF18843">
    <property type="entry name" value="LPD28"/>
    <property type="match status" value="1"/>
</dbReference>
<dbReference type="EMBL" id="AQFT01000163">
    <property type="protein sequence ID" value="EMZ19420.1"/>
    <property type="molecule type" value="Genomic_DNA"/>
</dbReference>
<dbReference type="HOGENOM" id="CLU_982611_0_0_9"/>
<organism evidence="2 3">
    <name type="scientific">Eubacterium plexicaudatum ASF492</name>
    <dbReference type="NCBI Taxonomy" id="1235802"/>
    <lineage>
        <taxon>Bacteria</taxon>
        <taxon>Bacillati</taxon>
        <taxon>Bacillota</taxon>
        <taxon>Clostridia</taxon>
        <taxon>Eubacteriales</taxon>
        <taxon>Eubacteriaceae</taxon>
        <taxon>Eubacterium</taxon>
    </lineage>
</organism>
<dbReference type="AlphaFoldDB" id="N2A066"/>
<evidence type="ECO:0000259" key="1">
    <source>
        <dbReference type="Pfam" id="PF18843"/>
    </source>
</evidence>
<sequence>METVDVQKEVLEEVELLGRTGYFTELRVDKETVPEGMHCYELRHGDDDGFPVSVEESVRVNYFGAVLLAEELELGKEKALQFGYEDFGYTGEQMYLSQVQGKEQREQHDEEGYETIQTGAELISFMKESGISFQINEKEADLLCGYMDGHGHVIGQKDGQLCCGDLCAETDRTVWEETTIDDIVDSVTEWNYELLKEAREFMENPKDFDDFVFQHSRHEELCADEKVLDAMFDRTKYGEQIERMAEALAEQFIQNLQSKGDIDGAVKELAQGIKGGQEITAMQDPEQKKGRTR</sequence>
<protein>
    <recommendedName>
        <fullName evidence="1">Large polyvalent protein associated domain-containing protein</fullName>
    </recommendedName>
</protein>
<dbReference type="eggNOG" id="ENOG502Z99A">
    <property type="taxonomic scope" value="Bacteria"/>
</dbReference>
<feature type="domain" description="Large polyvalent protein associated" evidence="1">
    <location>
        <begin position="7"/>
        <end position="99"/>
    </location>
</feature>
<gene>
    <name evidence="2" type="ORF">C823_05503</name>
</gene>
<name>N2A066_9FIRM</name>
<accession>N2A066</accession>